<evidence type="ECO:0000313" key="2">
    <source>
        <dbReference type="EMBL" id="CAA9306995.1"/>
    </source>
</evidence>
<organism evidence="2">
    <name type="scientific">uncultured Gemmatimonadaceae bacterium</name>
    <dbReference type="NCBI Taxonomy" id="246130"/>
    <lineage>
        <taxon>Bacteria</taxon>
        <taxon>Pseudomonadati</taxon>
        <taxon>Gemmatimonadota</taxon>
        <taxon>Gemmatimonadia</taxon>
        <taxon>Gemmatimonadales</taxon>
        <taxon>Gemmatimonadaceae</taxon>
        <taxon>environmental samples</taxon>
    </lineage>
</organism>
<feature type="non-terminal residue" evidence="2">
    <location>
        <position position="1"/>
    </location>
</feature>
<dbReference type="EMBL" id="CADCTX010000212">
    <property type="protein sequence ID" value="CAA9306995.1"/>
    <property type="molecule type" value="Genomic_DNA"/>
</dbReference>
<protein>
    <submittedName>
        <fullName evidence="2">Uncharacterized protein</fullName>
    </submittedName>
</protein>
<accession>A0A6J4KIB0</accession>
<name>A0A6J4KIB0_9BACT</name>
<feature type="non-terminal residue" evidence="2">
    <location>
        <position position="29"/>
    </location>
</feature>
<feature type="compositionally biased region" description="Low complexity" evidence="1">
    <location>
        <begin position="11"/>
        <end position="20"/>
    </location>
</feature>
<sequence length="29" mass="3119">RVRAVQRHAADPTGRAADAAPPAPLRQRL</sequence>
<reference evidence="2" key="1">
    <citation type="submission" date="2020-02" db="EMBL/GenBank/DDBJ databases">
        <authorList>
            <person name="Meier V. D."/>
        </authorList>
    </citation>
    <scope>NUCLEOTIDE SEQUENCE</scope>
    <source>
        <strain evidence="2">AVDCRST_MAG40</strain>
    </source>
</reference>
<gene>
    <name evidence="2" type="ORF">AVDCRST_MAG40-742</name>
</gene>
<dbReference type="AlphaFoldDB" id="A0A6J4KIB0"/>
<proteinExistence type="predicted"/>
<evidence type="ECO:0000256" key="1">
    <source>
        <dbReference type="SAM" id="MobiDB-lite"/>
    </source>
</evidence>
<feature type="region of interest" description="Disordered" evidence="1">
    <location>
        <begin position="1"/>
        <end position="29"/>
    </location>
</feature>